<gene>
    <name evidence="1" type="ORF">GCM10011531_27490</name>
</gene>
<accession>A0A8J2TUD4</accession>
<proteinExistence type="predicted"/>
<reference evidence="1 2" key="1">
    <citation type="journal article" date="2014" name="Int. J. Syst. Evol. Microbiol.">
        <title>Complete genome sequence of Corynebacterium casei LMG S-19264T (=DSM 44701T), isolated from a smear-ripened cheese.</title>
        <authorList>
            <consortium name="US DOE Joint Genome Institute (JGI-PGF)"/>
            <person name="Walter F."/>
            <person name="Albersmeier A."/>
            <person name="Kalinowski J."/>
            <person name="Ruckert C."/>
        </authorList>
    </citation>
    <scope>NUCLEOTIDE SEQUENCE [LARGE SCALE GENOMIC DNA]</scope>
    <source>
        <strain evidence="1 2">CGMCC 1.15295</strain>
    </source>
</reference>
<protein>
    <recommendedName>
        <fullName evidence="3">Tetratricopeptide repeat protein</fullName>
    </recommendedName>
</protein>
<sequence>MKNDKNIDSILSDDIMNPNPLNINNVLSSDFSKINKEDKEEILKFVSKNGVETLEPLLTKRLGKFLFAMEEYDSSAKAYETVYLKNKDDKYSLLNACFIRSKYLKDFDNSNKMLKEFISKEQKFAPAYYNLACNYNREFLEFEETPENEYITKLKDKAVENLTKAFEIDKGLYSEALKDSALKGLEIKKIFEESKKQE</sequence>
<keyword evidence="2" id="KW-1185">Reference proteome</keyword>
<name>A0A8J2TUD4_9FLAO</name>
<evidence type="ECO:0000313" key="2">
    <source>
        <dbReference type="Proteomes" id="UP000598120"/>
    </source>
</evidence>
<dbReference type="Gene3D" id="1.25.40.10">
    <property type="entry name" value="Tetratricopeptide repeat domain"/>
    <property type="match status" value="1"/>
</dbReference>
<dbReference type="Proteomes" id="UP000598120">
    <property type="component" value="Unassembled WGS sequence"/>
</dbReference>
<dbReference type="AlphaFoldDB" id="A0A8J2TUD4"/>
<organism evidence="1 2">
    <name type="scientific">Aquaticitalea lipolytica</name>
    <dbReference type="NCBI Taxonomy" id="1247562"/>
    <lineage>
        <taxon>Bacteria</taxon>
        <taxon>Pseudomonadati</taxon>
        <taxon>Bacteroidota</taxon>
        <taxon>Flavobacteriia</taxon>
        <taxon>Flavobacteriales</taxon>
        <taxon>Flavobacteriaceae</taxon>
        <taxon>Aquaticitalea</taxon>
    </lineage>
</organism>
<evidence type="ECO:0000313" key="1">
    <source>
        <dbReference type="EMBL" id="GFZ94085.1"/>
    </source>
</evidence>
<dbReference type="EMBL" id="BMIC01000010">
    <property type="protein sequence ID" value="GFZ94085.1"/>
    <property type="molecule type" value="Genomic_DNA"/>
</dbReference>
<dbReference type="SUPFAM" id="SSF48452">
    <property type="entry name" value="TPR-like"/>
    <property type="match status" value="1"/>
</dbReference>
<comment type="caution">
    <text evidence="1">The sequence shown here is derived from an EMBL/GenBank/DDBJ whole genome shotgun (WGS) entry which is preliminary data.</text>
</comment>
<dbReference type="InterPro" id="IPR011990">
    <property type="entry name" value="TPR-like_helical_dom_sf"/>
</dbReference>
<evidence type="ECO:0008006" key="3">
    <source>
        <dbReference type="Google" id="ProtNLM"/>
    </source>
</evidence>